<sequence>MSAAESGGVRRFLLPDLGEGLADAEILAWRVAVGDEVAVDQPVAEVETAKTTVEVPCPYAGRVTALHGAPGESIPVGAPLISVDTGRTEAGGGPAAGPAPAARAAADGGADADGAPAPAAGAAGSPSPAAPSRPGPTPAERVLAGPRALPADAPVGAPDGPGPVPAARGGEPAPGGADGSAPLSGAVLVGYGTRAEQRHSPSRRRPQRRDPAEGGPRPTASAAPPPPPADPGPRGARHPVAVVSPLVRRLAREHGIDVAQVAGSGEGGLVLRRDVEAAAAARRAGTAPAAPAPHAGTAPAAVPAARPAPDRQPRAWSEPGPEPGAATAPAGARRIALSGPHREMARRMARSRREIPEATVWVDVDASGLLDLRAALTAADPDRPVSLLALVARFCVLGLRRFPALNSRFDAERGELLEPPGVHLGFAAQTPRGLVVPVVRDAHELTTRELAAELTGLTERARAGGLPPDRLSGGTFTVNNYGVFGVDGAAAVINHPESAIVGIGRIVKRPWVVGDDLAVRPVTELTLAFDHRVCDGAVAAGFLRFVADCVERPELLIGDM</sequence>
<name>A0A853BX60_9ACTN</name>
<dbReference type="InterPro" id="IPR050743">
    <property type="entry name" value="2-oxoacid_DH_E2_comp"/>
</dbReference>
<feature type="region of interest" description="Disordered" evidence="7">
    <location>
        <begin position="85"/>
        <end position="238"/>
    </location>
</feature>
<dbReference type="Proteomes" id="UP000575985">
    <property type="component" value="Unassembled WGS sequence"/>
</dbReference>
<keyword evidence="3 6" id="KW-0808">Transferase</keyword>
<dbReference type="SUPFAM" id="SSF52777">
    <property type="entry name" value="CoA-dependent acyltransferases"/>
    <property type="match status" value="1"/>
</dbReference>
<dbReference type="RefSeq" id="WP_179769850.1">
    <property type="nucleotide sequence ID" value="NZ_JACCFO010000001.1"/>
</dbReference>
<keyword evidence="10" id="KW-0670">Pyruvate</keyword>
<organism evidence="10 11">
    <name type="scientific">Streptomonospora nanhaiensis</name>
    <dbReference type="NCBI Taxonomy" id="1323731"/>
    <lineage>
        <taxon>Bacteria</taxon>
        <taxon>Bacillati</taxon>
        <taxon>Actinomycetota</taxon>
        <taxon>Actinomycetes</taxon>
        <taxon>Streptosporangiales</taxon>
        <taxon>Nocardiopsidaceae</taxon>
        <taxon>Streptomonospora</taxon>
    </lineage>
</organism>
<dbReference type="GO" id="GO:0016407">
    <property type="term" value="F:acetyltransferase activity"/>
    <property type="evidence" value="ECO:0007669"/>
    <property type="project" value="TreeGrafter"/>
</dbReference>
<evidence type="ECO:0000256" key="1">
    <source>
        <dbReference type="ARBA" id="ARBA00001938"/>
    </source>
</evidence>
<dbReference type="Gene3D" id="3.30.559.10">
    <property type="entry name" value="Chloramphenicol acetyltransferase-like domain"/>
    <property type="match status" value="1"/>
</dbReference>
<proteinExistence type="inferred from homology"/>
<reference evidence="10 11" key="1">
    <citation type="submission" date="2020-07" db="EMBL/GenBank/DDBJ databases">
        <title>Sequencing the genomes of 1000 actinobacteria strains.</title>
        <authorList>
            <person name="Klenk H.-P."/>
        </authorList>
    </citation>
    <scope>NUCLEOTIDE SEQUENCE [LARGE SCALE GENOMIC DNA]</scope>
    <source>
        <strain evidence="10 11">DSM 45927</strain>
    </source>
</reference>
<dbReference type="InterPro" id="IPR001078">
    <property type="entry name" value="2-oxoacid_DH_actylTfrase"/>
</dbReference>
<dbReference type="PROSITE" id="PS50968">
    <property type="entry name" value="BIOTINYL_LIPOYL"/>
    <property type="match status" value="1"/>
</dbReference>
<evidence type="ECO:0000259" key="9">
    <source>
        <dbReference type="PROSITE" id="PS51826"/>
    </source>
</evidence>
<dbReference type="InterPro" id="IPR003016">
    <property type="entry name" value="2-oxoA_DH_lipoyl-BS"/>
</dbReference>
<dbReference type="AlphaFoldDB" id="A0A853BX60"/>
<accession>A0A853BX60</accession>
<gene>
    <name evidence="10" type="ORF">HNR12_005039</name>
</gene>
<evidence type="ECO:0000256" key="4">
    <source>
        <dbReference type="ARBA" id="ARBA00022823"/>
    </source>
</evidence>
<evidence type="ECO:0000256" key="3">
    <source>
        <dbReference type="ARBA" id="ARBA00022679"/>
    </source>
</evidence>
<feature type="compositionally biased region" description="Low complexity" evidence="7">
    <location>
        <begin position="314"/>
        <end position="332"/>
    </location>
</feature>
<evidence type="ECO:0000256" key="5">
    <source>
        <dbReference type="ARBA" id="ARBA00023315"/>
    </source>
</evidence>
<keyword evidence="5 6" id="KW-0012">Acyltransferase</keyword>
<evidence type="ECO:0000259" key="8">
    <source>
        <dbReference type="PROSITE" id="PS50968"/>
    </source>
</evidence>
<dbReference type="Gene3D" id="4.10.320.10">
    <property type="entry name" value="E3-binding domain"/>
    <property type="match status" value="1"/>
</dbReference>
<dbReference type="InterPro" id="IPR000089">
    <property type="entry name" value="Biotin_lipoyl"/>
</dbReference>
<keyword evidence="4 6" id="KW-0450">Lipoyl</keyword>
<dbReference type="GO" id="GO:0031405">
    <property type="term" value="F:lipoic acid binding"/>
    <property type="evidence" value="ECO:0007669"/>
    <property type="project" value="TreeGrafter"/>
</dbReference>
<feature type="compositionally biased region" description="Low complexity" evidence="7">
    <location>
        <begin position="282"/>
        <end position="307"/>
    </location>
</feature>
<dbReference type="GO" id="GO:0005737">
    <property type="term" value="C:cytoplasm"/>
    <property type="evidence" value="ECO:0007669"/>
    <property type="project" value="TreeGrafter"/>
</dbReference>
<feature type="compositionally biased region" description="Pro residues" evidence="7">
    <location>
        <begin position="128"/>
        <end position="137"/>
    </location>
</feature>
<feature type="compositionally biased region" description="Basic and acidic residues" evidence="7">
    <location>
        <begin position="340"/>
        <end position="350"/>
    </location>
</feature>
<feature type="domain" description="Peripheral subunit-binding (PSBD)" evidence="9">
    <location>
        <begin position="242"/>
        <end position="279"/>
    </location>
</feature>
<dbReference type="Gene3D" id="2.40.50.100">
    <property type="match status" value="1"/>
</dbReference>
<evidence type="ECO:0000256" key="7">
    <source>
        <dbReference type="SAM" id="MobiDB-lite"/>
    </source>
</evidence>
<dbReference type="Pfam" id="PF02817">
    <property type="entry name" value="E3_binding"/>
    <property type="match status" value="1"/>
</dbReference>
<keyword evidence="11" id="KW-1185">Reference proteome</keyword>
<dbReference type="PANTHER" id="PTHR43178:SF5">
    <property type="entry name" value="LIPOAMIDE ACYLTRANSFERASE COMPONENT OF BRANCHED-CHAIN ALPHA-KETO ACID DEHYDROGENASE COMPLEX, MITOCHONDRIAL"/>
    <property type="match status" value="1"/>
</dbReference>
<dbReference type="SUPFAM" id="SSF51230">
    <property type="entry name" value="Single hybrid motif"/>
    <property type="match status" value="1"/>
</dbReference>
<protein>
    <recommendedName>
        <fullName evidence="6">Dihydrolipoamide acetyltransferase component of pyruvate dehydrogenase complex</fullName>
        <ecNumber evidence="6">2.3.1.-</ecNumber>
    </recommendedName>
</protein>
<dbReference type="CDD" id="cd06849">
    <property type="entry name" value="lipoyl_domain"/>
    <property type="match status" value="1"/>
</dbReference>
<comment type="cofactor">
    <cofactor evidence="1 6">
        <name>(R)-lipoate</name>
        <dbReference type="ChEBI" id="CHEBI:83088"/>
    </cofactor>
</comment>
<dbReference type="PROSITE" id="PS51826">
    <property type="entry name" value="PSBD"/>
    <property type="match status" value="1"/>
</dbReference>
<evidence type="ECO:0000256" key="6">
    <source>
        <dbReference type="RuleBase" id="RU003423"/>
    </source>
</evidence>
<dbReference type="InterPro" id="IPR036625">
    <property type="entry name" value="E3-bd_dom_sf"/>
</dbReference>
<evidence type="ECO:0000256" key="2">
    <source>
        <dbReference type="ARBA" id="ARBA00007317"/>
    </source>
</evidence>
<dbReference type="InterPro" id="IPR023213">
    <property type="entry name" value="CAT-like_dom_sf"/>
</dbReference>
<comment type="similarity">
    <text evidence="2 6">Belongs to the 2-oxoacid dehydrogenase family.</text>
</comment>
<dbReference type="SUPFAM" id="SSF47005">
    <property type="entry name" value="Peripheral subunit-binding domain of 2-oxo acid dehydrogenase complex"/>
    <property type="match status" value="1"/>
</dbReference>
<feature type="domain" description="Lipoyl-binding" evidence="8">
    <location>
        <begin position="9"/>
        <end position="84"/>
    </location>
</feature>
<evidence type="ECO:0000313" key="10">
    <source>
        <dbReference type="EMBL" id="NYI98762.1"/>
    </source>
</evidence>
<dbReference type="InterPro" id="IPR011053">
    <property type="entry name" value="Single_hybrid_motif"/>
</dbReference>
<dbReference type="EC" id="2.3.1.-" evidence="6"/>
<feature type="region of interest" description="Disordered" evidence="7">
    <location>
        <begin position="282"/>
        <end position="350"/>
    </location>
</feature>
<dbReference type="EMBL" id="JACCFO010000001">
    <property type="protein sequence ID" value="NYI98762.1"/>
    <property type="molecule type" value="Genomic_DNA"/>
</dbReference>
<feature type="compositionally biased region" description="Low complexity" evidence="7">
    <location>
        <begin position="148"/>
        <end position="158"/>
    </location>
</feature>
<dbReference type="PROSITE" id="PS00189">
    <property type="entry name" value="LIPOYL"/>
    <property type="match status" value="1"/>
</dbReference>
<dbReference type="InterPro" id="IPR004167">
    <property type="entry name" value="PSBD"/>
</dbReference>
<evidence type="ECO:0000313" key="11">
    <source>
        <dbReference type="Proteomes" id="UP000575985"/>
    </source>
</evidence>
<dbReference type="PANTHER" id="PTHR43178">
    <property type="entry name" value="DIHYDROLIPOAMIDE ACETYLTRANSFERASE COMPONENT OF PYRUVATE DEHYDROGENASE COMPLEX"/>
    <property type="match status" value="1"/>
</dbReference>
<dbReference type="Pfam" id="PF00364">
    <property type="entry name" value="Biotin_lipoyl"/>
    <property type="match status" value="1"/>
</dbReference>
<comment type="caution">
    <text evidence="10">The sequence shown here is derived from an EMBL/GenBank/DDBJ whole genome shotgun (WGS) entry which is preliminary data.</text>
</comment>
<dbReference type="Pfam" id="PF00198">
    <property type="entry name" value="2-oxoacid_dh"/>
    <property type="match status" value="1"/>
</dbReference>
<feature type="compositionally biased region" description="Low complexity" evidence="7">
    <location>
        <begin position="96"/>
        <end position="127"/>
    </location>
</feature>